<dbReference type="InterPro" id="IPR000866">
    <property type="entry name" value="AhpC/TSA"/>
</dbReference>
<feature type="transmembrane region" description="Helical" evidence="1">
    <location>
        <begin position="98"/>
        <end position="116"/>
    </location>
</feature>
<comment type="caution">
    <text evidence="3">The sequence shown here is derived from an EMBL/GenBank/DDBJ whole genome shotgun (WGS) entry which is preliminary data.</text>
</comment>
<keyword evidence="1" id="KW-0812">Transmembrane</keyword>
<feature type="domain" description="Thioredoxin" evidence="2">
    <location>
        <begin position="127"/>
        <end position="288"/>
    </location>
</feature>
<evidence type="ECO:0000313" key="4">
    <source>
        <dbReference type="Proteomes" id="UP000315439"/>
    </source>
</evidence>
<dbReference type="RefSeq" id="WP_142893055.1">
    <property type="nucleotide sequence ID" value="NZ_ML660162.1"/>
</dbReference>
<dbReference type="EMBL" id="VIKS01000004">
    <property type="protein sequence ID" value="TQV88547.1"/>
    <property type="molecule type" value="Genomic_DNA"/>
</dbReference>
<organism evidence="3 4">
    <name type="scientific">Aliikangiella coralliicola</name>
    <dbReference type="NCBI Taxonomy" id="2592383"/>
    <lineage>
        <taxon>Bacteria</taxon>
        <taxon>Pseudomonadati</taxon>
        <taxon>Pseudomonadota</taxon>
        <taxon>Gammaproteobacteria</taxon>
        <taxon>Oceanospirillales</taxon>
        <taxon>Pleioneaceae</taxon>
        <taxon>Aliikangiella</taxon>
    </lineage>
</organism>
<dbReference type="Pfam" id="PF00578">
    <property type="entry name" value="AhpC-TSA"/>
    <property type="match status" value="1"/>
</dbReference>
<dbReference type="Proteomes" id="UP000315439">
    <property type="component" value="Unassembled WGS sequence"/>
</dbReference>
<gene>
    <name evidence="3" type="ORF">FLL46_08485</name>
</gene>
<feature type="transmembrane region" description="Helical" evidence="1">
    <location>
        <begin position="36"/>
        <end position="55"/>
    </location>
</feature>
<accession>A0A545UGG2</accession>
<dbReference type="PANTHER" id="PTHR42852">
    <property type="entry name" value="THIOL:DISULFIDE INTERCHANGE PROTEIN DSBE"/>
    <property type="match status" value="1"/>
</dbReference>
<sequence>MLLKSLFISFYLTLLHVALGYSVYQLWNDGFTSLWSGLFIASIPGVLVFDTLLLAQPVARTSPHLTWATLLKLIGFLLVVFNNMIINFPEIKVIELPSLLLAAGSFFGWLLYDYWFSKYSHRETDLLIPGKPLPELTLSDINNQPFESKNLQGSPVLYLFYRGNWCPLCMAQIREIANEYQQLMERGLKIVLISPQSQAKTQKLAKKFNLSFIYAVDKNCRVADRLGILAKQGLPMGMQLLGYDSDTVMPTVIITDENGVILFADLTDNYRVRPEPMTFLKILDGKPV</sequence>
<keyword evidence="1" id="KW-1133">Transmembrane helix</keyword>
<evidence type="ECO:0000256" key="1">
    <source>
        <dbReference type="SAM" id="Phobius"/>
    </source>
</evidence>
<dbReference type="InterPro" id="IPR013766">
    <property type="entry name" value="Thioredoxin_domain"/>
</dbReference>
<dbReference type="PROSITE" id="PS51352">
    <property type="entry name" value="THIOREDOXIN_2"/>
    <property type="match status" value="1"/>
</dbReference>
<dbReference type="AlphaFoldDB" id="A0A545UGG2"/>
<dbReference type="GO" id="GO:0016209">
    <property type="term" value="F:antioxidant activity"/>
    <property type="evidence" value="ECO:0007669"/>
    <property type="project" value="InterPro"/>
</dbReference>
<dbReference type="OrthoDB" id="9809746at2"/>
<dbReference type="SUPFAM" id="SSF52833">
    <property type="entry name" value="Thioredoxin-like"/>
    <property type="match status" value="1"/>
</dbReference>
<keyword evidence="1" id="KW-0472">Membrane</keyword>
<name>A0A545UGG2_9GAMM</name>
<proteinExistence type="predicted"/>
<dbReference type="GO" id="GO:0016491">
    <property type="term" value="F:oxidoreductase activity"/>
    <property type="evidence" value="ECO:0007669"/>
    <property type="project" value="InterPro"/>
</dbReference>
<evidence type="ECO:0000313" key="3">
    <source>
        <dbReference type="EMBL" id="TQV88547.1"/>
    </source>
</evidence>
<dbReference type="InterPro" id="IPR036249">
    <property type="entry name" value="Thioredoxin-like_sf"/>
</dbReference>
<feature type="transmembrane region" description="Helical" evidence="1">
    <location>
        <begin position="67"/>
        <end position="86"/>
    </location>
</feature>
<protein>
    <submittedName>
        <fullName evidence="3">Redoxin domain-containing protein</fullName>
    </submittedName>
</protein>
<dbReference type="InterPro" id="IPR050553">
    <property type="entry name" value="Thioredoxin_ResA/DsbE_sf"/>
</dbReference>
<reference evidence="3 4" key="1">
    <citation type="submission" date="2019-07" db="EMBL/GenBank/DDBJ databases">
        <title>Draft genome for Aliikangiella sp. M105.</title>
        <authorList>
            <person name="Wang G."/>
        </authorList>
    </citation>
    <scope>NUCLEOTIDE SEQUENCE [LARGE SCALE GENOMIC DNA]</scope>
    <source>
        <strain evidence="3 4">M105</strain>
    </source>
</reference>
<evidence type="ECO:0000259" key="2">
    <source>
        <dbReference type="PROSITE" id="PS51352"/>
    </source>
</evidence>
<dbReference type="PANTHER" id="PTHR42852:SF13">
    <property type="entry name" value="PROTEIN DIPZ"/>
    <property type="match status" value="1"/>
</dbReference>
<keyword evidence="4" id="KW-1185">Reference proteome</keyword>
<dbReference type="Gene3D" id="3.40.30.10">
    <property type="entry name" value="Glutaredoxin"/>
    <property type="match status" value="1"/>
</dbReference>